<dbReference type="OrthoDB" id="2565072at2759"/>
<evidence type="ECO:0000313" key="2">
    <source>
        <dbReference type="EMBL" id="KAG6381065.1"/>
    </source>
</evidence>
<evidence type="ECO:0000256" key="1">
    <source>
        <dbReference type="SAM" id="MobiDB-lite"/>
    </source>
</evidence>
<dbReference type="Proteomes" id="UP000683000">
    <property type="component" value="Unassembled WGS sequence"/>
</dbReference>
<gene>
    <name evidence="2" type="ORF">JVT61DRAFT_5462</name>
</gene>
<proteinExistence type="predicted"/>
<accession>A0A8I3AG12</accession>
<dbReference type="EMBL" id="JAGFBS010000002">
    <property type="protein sequence ID" value="KAG6381065.1"/>
    <property type="molecule type" value="Genomic_DNA"/>
</dbReference>
<keyword evidence="3" id="KW-1185">Reference proteome</keyword>
<feature type="compositionally biased region" description="Acidic residues" evidence="1">
    <location>
        <begin position="430"/>
        <end position="440"/>
    </location>
</feature>
<evidence type="ECO:0000313" key="3">
    <source>
        <dbReference type="Proteomes" id="UP000683000"/>
    </source>
</evidence>
<feature type="region of interest" description="Disordered" evidence="1">
    <location>
        <begin position="1"/>
        <end position="130"/>
    </location>
</feature>
<organism evidence="2 3">
    <name type="scientific">Boletus reticuloceps</name>
    <dbReference type="NCBI Taxonomy" id="495285"/>
    <lineage>
        <taxon>Eukaryota</taxon>
        <taxon>Fungi</taxon>
        <taxon>Dikarya</taxon>
        <taxon>Basidiomycota</taxon>
        <taxon>Agaricomycotina</taxon>
        <taxon>Agaricomycetes</taxon>
        <taxon>Agaricomycetidae</taxon>
        <taxon>Boletales</taxon>
        <taxon>Boletineae</taxon>
        <taxon>Boletaceae</taxon>
        <taxon>Boletoideae</taxon>
        <taxon>Boletus</taxon>
    </lineage>
</organism>
<feature type="region of interest" description="Disordered" evidence="1">
    <location>
        <begin position="207"/>
        <end position="228"/>
    </location>
</feature>
<sequence length="756" mass="81400">MAPPLRSPTDAHHTSGARHPQHRARFPSLTEFPDSPSVYSPYAYHSPEGYSDFDDETASTIRSLSTEDLQDDSGIDDCTDDASHRTSLRGPKIRFHSRAPWETEDAIPHDHESDKNAKSGTIGNKLKGKASRADNLIRTFTRGSLTSRPSVESARSQVSVSSFEVTAGDSSSSRGALYDLARQSMSTSSFASSATSASVHVQNFVHTTDHPRSPHHLPQSHDPLSRTTVSLDGMVSPAIALESVPIRHSSSETSRVGYERSAKLSLVPLSEERQSRDQFVHPYANPDLVSYLPETIPSHHPISGDMTGSDSNSTVTDSTSTRSASFSVISTEISTTSLSCRDFPHGSRRVNGKEISSPISVVHQSDAGYVDRSTRFLSLHPPPVGFEAPRRNTPTVLITLQEAQERERFRGNTVHTTVARQKLPFSNSDDISEATEEQTAEVDTGGKMTHTRARSASAQPQDAEMGDGSTVSTPVSAISGRSLKHKKSGFMRLFGGRNSEGEKGRCPTPPIPPVIDVCAEESSRVHGSVKTSKLTLQTVPISPLASTHSSSGGDGPGSKGPSPRRRQPPPLSIVTKPSDHSIPTSVSGKKSPMGLNFAPLFLTVPQSAPPGNSDFPGLKLRPVSTSFSSHFTDMVTGAVERQRDVHTPSSAASSNTALSPFTPVSMRRSDDASSTAAEVLGEEHLTIQGLQDQLASAKKAWQQQIWELRGQIRDLTSELGDLRAADNREYCESKKVGVVNRPRAPTGDAARFASGN</sequence>
<feature type="compositionally biased region" description="Acidic residues" evidence="1">
    <location>
        <begin position="68"/>
        <end position="80"/>
    </location>
</feature>
<feature type="region of interest" description="Disordered" evidence="1">
    <location>
        <begin position="427"/>
        <end position="510"/>
    </location>
</feature>
<feature type="compositionally biased region" description="Polar residues" evidence="1">
    <location>
        <begin position="58"/>
        <end position="67"/>
    </location>
</feature>
<feature type="region of interest" description="Disordered" evidence="1">
    <location>
        <begin position="536"/>
        <end position="590"/>
    </location>
</feature>
<feature type="compositionally biased region" description="Basic residues" evidence="1">
    <location>
        <begin position="15"/>
        <end position="25"/>
    </location>
</feature>
<dbReference type="AlphaFoldDB" id="A0A8I3AG12"/>
<feature type="compositionally biased region" description="Polar residues" evidence="1">
    <location>
        <begin position="536"/>
        <end position="548"/>
    </location>
</feature>
<name>A0A8I3AG12_9AGAM</name>
<reference evidence="2" key="1">
    <citation type="submission" date="2021-03" db="EMBL/GenBank/DDBJ databases">
        <title>Evolutionary innovations through gain and loss of genes in the ectomycorrhizal Boletales.</title>
        <authorList>
            <person name="Wu G."/>
            <person name="Miyauchi S."/>
            <person name="Morin E."/>
            <person name="Yang Z.-L."/>
            <person name="Xu J."/>
            <person name="Martin F.M."/>
        </authorList>
    </citation>
    <scope>NUCLEOTIDE SEQUENCE</scope>
    <source>
        <strain evidence="2">BR01</strain>
    </source>
</reference>
<protein>
    <submittedName>
        <fullName evidence="2">Uncharacterized protein</fullName>
    </submittedName>
</protein>
<feature type="compositionally biased region" description="Polar residues" evidence="1">
    <location>
        <begin position="647"/>
        <end position="659"/>
    </location>
</feature>
<comment type="caution">
    <text evidence="2">The sequence shown here is derived from an EMBL/GenBank/DDBJ whole genome shotgun (WGS) entry which is preliminary data.</text>
</comment>
<feature type="region of interest" description="Disordered" evidence="1">
    <location>
        <begin position="646"/>
        <end position="676"/>
    </location>
</feature>
<feature type="compositionally biased region" description="Basic and acidic residues" evidence="1">
    <location>
        <begin position="106"/>
        <end position="117"/>
    </location>
</feature>